<feature type="compositionally biased region" description="Acidic residues" evidence="1">
    <location>
        <begin position="161"/>
        <end position="172"/>
    </location>
</feature>
<name>A0A2R6S601_9APHY</name>
<accession>A0A2R6S601</accession>
<dbReference type="AlphaFoldDB" id="A0A2R6S601"/>
<organism evidence="2 3">
    <name type="scientific">Hermanssonia centrifuga</name>
    <dbReference type="NCBI Taxonomy" id="98765"/>
    <lineage>
        <taxon>Eukaryota</taxon>
        <taxon>Fungi</taxon>
        <taxon>Dikarya</taxon>
        <taxon>Basidiomycota</taxon>
        <taxon>Agaricomycotina</taxon>
        <taxon>Agaricomycetes</taxon>
        <taxon>Polyporales</taxon>
        <taxon>Meruliaceae</taxon>
        <taxon>Hermanssonia</taxon>
    </lineage>
</organism>
<evidence type="ECO:0000313" key="2">
    <source>
        <dbReference type="EMBL" id="PSS37714.1"/>
    </source>
</evidence>
<feature type="region of interest" description="Disordered" evidence="1">
    <location>
        <begin position="159"/>
        <end position="197"/>
    </location>
</feature>
<dbReference type="OrthoDB" id="2270193at2759"/>
<evidence type="ECO:0000256" key="1">
    <source>
        <dbReference type="SAM" id="MobiDB-lite"/>
    </source>
</evidence>
<feature type="region of interest" description="Disordered" evidence="1">
    <location>
        <begin position="211"/>
        <end position="242"/>
    </location>
</feature>
<keyword evidence="3" id="KW-1185">Reference proteome</keyword>
<reference evidence="2 3" key="1">
    <citation type="submission" date="2018-02" db="EMBL/GenBank/DDBJ databases">
        <title>Genome sequence of the basidiomycete white-rot fungus Phlebia centrifuga.</title>
        <authorList>
            <person name="Granchi Z."/>
            <person name="Peng M."/>
            <person name="de Vries R.P."/>
            <person name="Hilden K."/>
            <person name="Makela M.R."/>
            <person name="Grigoriev I."/>
            <person name="Riley R."/>
        </authorList>
    </citation>
    <scope>NUCLEOTIDE SEQUENCE [LARGE SCALE GENOMIC DNA]</scope>
    <source>
        <strain evidence="2 3">FBCC195</strain>
    </source>
</reference>
<gene>
    <name evidence="2" type="ORF">PHLCEN_2v407</name>
</gene>
<dbReference type="EMBL" id="MLYV02000032">
    <property type="protein sequence ID" value="PSS37714.1"/>
    <property type="molecule type" value="Genomic_DNA"/>
</dbReference>
<feature type="region of interest" description="Disordered" evidence="1">
    <location>
        <begin position="292"/>
        <end position="321"/>
    </location>
</feature>
<evidence type="ECO:0000313" key="3">
    <source>
        <dbReference type="Proteomes" id="UP000186601"/>
    </source>
</evidence>
<protein>
    <submittedName>
        <fullName evidence="2">Uncharacterized protein</fullName>
    </submittedName>
</protein>
<dbReference type="Proteomes" id="UP000186601">
    <property type="component" value="Unassembled WGS sequence"/>
</dbReference>
<dbReference type="STRING" id="98765.A0A2R6S601"/>
<sequence>MSPIPIAPNTVHITLQYISPPSQLERPLPPYLLSKSLLQRHHFLNISSDDPEEYLCWPSDTASKAVDLLESYYSPSEDELPSYPVQYTSDDEHTYAHVSLSEAHSDGLRLVFQWEPFDGWKFHDAKLMPFPPDSKPSLGDSLAGAAPTSMAAPAITFESSNYEDDGNDDDDYWNAYGADSESPSPTHHLPSAKDAAGDSEDAYWAQYSSVHGTADSTVPSPPIQRRRPHPFGEIPSDHGSPLPVRLGTSDGPDEMLPIPPMVSNRIYTSSRWEPASPSALARLLADITPRSPAPVSEYEEEPVFSPTQESSDDSDTPSPPDVLGLITEVGEPLSLVVCTSLEKPSLGENEAMPDEDVEPFQQSLKGLFSLWKMTRANKGISSEEQDKESFMSVVEEVIGM</sequence>
<proteinExistence type="predicted"/>
<comment type="caution">
    <text evidence="2">The sequence shown here is derived from an EMBL/GenBank/DDBJ whole genome shotgun (WGS) entry which is preliminary data.</text>
</comment>